<sequence>MSKRPWGEPFVKALLAAVVVAILYALFSGLAALMRPQTDPARLARLLTVRVALSGLLFALLIGGGALGWWGR</sequence>
<dbReference type="AlphaFoldDB" id="A0A4T0URY8"/>
<evidence type="ECO:0000256" key="1">
    <source>
        <dbReference type="SAM" id="Phobius"/>
    </source>
</evidence>
<feature type="transmembrane region" description="Helical" evidence="1">
    <location>
        <begin position="46"/>
        <end position="70"/>
    </location>
</feature>
<dbReference type="Pfam" id="PF11137">
    <property type="entry name" value="DUF2909"/>
    <property type="match status" value="1"/>
</dbReference>
<evidence type="ECO:0000313" key="3">
    <source>
        <dbReference type="Proteomes" id="UP000308891"/>
    </source>
</evidence>
<organism evidence="2 3">
    <name type="scientific">Crenobacter intestini</name>
    <dbReference type="NCBI Taxonomy" id="2563443"/>
    <lineage>
        <taxon>Bacteria</taxon>
        <taxon>Pseudomonadati</taxon>
        <taxon>Pseudomonadota</taxon>
        <taxon>Betaproteobacteria</taxon>
        <taxon>Neisseriales</taxon>
        <taxon>Neisseriaceae</taxon>
        <taxon>Crenobacter</taxon>
    </lineage>
</organism>
<accession>A0A4T0URY8</accession>
<evidence type="ECO:0000313" key="2">
    <source>
        <dbReference type="EMBL" id="TIC81235.1"/>
    </source>
</evidence>
<feature type="transmembrane region" description="Helical" evidence="1">
    <location>
        <begin position="13"/>
        <end position="34"/>
    </location>
</feature>
<protein>
    <submittedName>
        <fullName evidence="2">DUF2909 domain-containing protein</fullName>
    </submittedName>
</protein>
<reference evidence="2 3" key="1">
    <citation type="submission" date="2019-04" db="EMBL/GenBank/DDBJ databases">
        <title>Crenobacter sp. nov.</title>
        <authorList>
            <person name="Shi S."/>
        </authorList>
    </citation>
    <scope>NUCLEOTIDE SEQUENCE [LARGE SCALE GENOMIC DNA]</scope>
    <source>
        <strain evidence="2 3">GY 70310</strain>
    </source>
</reference>
<keyword evidence="1" id="KW-1133">Transmembrane helix</keyword>
<dbReference type="EMBL" id="STGJ01000012">
    <property type="protein sequence ID" value="TIC81235.1"/>
    <property type="molecule type" value="Genomic_DNA"/>
</dbReference>
<comment type="caution">
    <text evidence="2">The sequence shown here is derived from an EMBL/GenBank/DDBJ whole genome shotgun (WGS) entry which is preliminary data.</text>
</comment>
<keyword evidence="1" id="KW-0472">Membrane</keyword>
<dbReference type="Proteomes" id="UP000308891">
    <property type="component" value="Unassembled WGS sequence"/>
</dbReference>
<keyword evidence="3" id="KW-1185">Reference proteome</keyword>
<dbReference type="InterPro" id="IPR021313">
    <property type="entry name" value="DUF2909"/>
</dbReference>
<gene>
    <name evidence="2" type="ORF">E5K04_11660</name>
</gene>
<proteinExistence type="predicted"/>
<name>A0A4T0URY8_9NEIS</name>
<keyword evidence="1" id="KW-0812">Transmembrane</keyword>